<keyword evidence="6" id="KW-1185">Reference proteome</keyword>
<dbReference type="InterPro" id="IPR024134">
    <property type="entry name" value="SOD_Cu/Zn_/chaperone"/>
</dbReference>
<dbReference type="SUPFAM" id="SSF49329">
    <property type="entry name" value="Cu,Zn superoxide dismutase-like"/>
    <property type="match status" value="1"/>
</dbReference>
<dbReference type="AlphaFoldDB" id="A0A2Z5FXE6"/>
<dbReference type="InterPro" id="IPR001424">
    <property type="entry name" value="SOD_Cu_Zn_dom"/>
</dbReference>
<feature type="signal peptide" evidence="3">
    <location>
        <begin position="1"/>
        <end position="25"/>
    </location>
</feature>
<dbReference type="EC" id="1.15.1.1" evidence="2"/>
<dbReference type="EMBL" id="CP030840">
    <property type="protein sequence ID" value="AXC11055.1"/>
    <property type="molecule type" value="Genomic_DNA"/>
</dbReference>
<comment type="cofactor">
    <cofactor evidence="2">
        <name>Cu cation</name>
        <dbReference type="ChEBI" id="CHEBI:23378"/>
    </cofactor>
    <text evidence="2">Binds 1 copper ion per subunit.</text>
</comment>
<keyword evidence="2" id="KW-0862">Zinc</keyword>
<proteinExistence type="inferred from homology"/>
<keyword evidence="2" id="KW-0560">Oxidoreductase</keyword>
<comment type="catalytic activity">
    <reaction evidence="2">
        <text>2 superoxide + 2 H(+) = H2O2 + O2</text>
        <dbReference type="Rhea" id="RHEA:20696"/>
        <dbReference type="ChEBI" id="CHEBI:15378"/>
        <dbReference type="ChEBI" id="CHEBI:15379"/>
        <dbReference type="ChEBI" id="CHEBI:16240"/>
        <dbReference type="ChEBI" id="CHEBI:18421"/>
        <dbReference type="EC" id="1.15.1.1"/>
    </reaction>
</comment>
<evidence type="ECO:0000256" key="3">
    <source>
        <dbReference type="SAM" id="SignalP"/>
    </source>
</evidence>
<keyword evidence="2" id="KW-0186">Copper</keyword>
<dbReference type="Gene3D" id="2.60.40.200">
    <property type="entry name" value="Superoxide dismutase, copper/zinc binding domain"/>
    <property type="match status" value="1"/>
</dbReference>
<evidence type="ECO:0000259" key="4">
    <source>
        <dbReference type="Pfam" id="PF00080"/>
    </source>
</evidence>
<protein>
    <recommendedName>
        <fullName evidence="2">Superoxide dismutase [Cu-Zn]</fullName>
        <ecNumber evidence="2">1.15.1.1</ecNumber>
    </recommendedName>
</protein>
<dbReference type="Proteomes" id="UP000253606">
    <property type="component" value="Chromosome"/>
</dbReference>
<comment type="cofactor">
    <cofactor evidence="2">
        <name>Zn(2+)</name>
        <dbReference type="ChEBI" id="CHEBI:29105"/>
    </cofactor>
    <text evidence="2">Binds 1 zinc ion per subunit.</text>
</comment>
<dbReference type="KEGG" id="abas:ACPOL_1713"/>
<name>A0A2Z5FXE6_9BACT</name>
<dbReference type="Pfam" id="PF00080">
    <property type="entry name" value="Sod_Cu"/>
    <property type="match status" value="1"/>
</dbReference>
<evidence type="ECO:0000313" key="5">
    <source>
        <dbReference type="EMBL" id="AXC11055.1"/>
    </source>
</evidence>
<keyword evidence="2" id="KW-0479">Metal-binding</keyword>
<dbReference type="RefSeq" id="WP_114206565.1">
    <property type="nucleotide sequence ID" value="NZ_CP030840.1"/>
</dbReference>
<sequence length="179" mass="18688">MRTKQLFLPALAIGALTLSTVAVHAKRPTPVTVTLKTAQGDDAGTAVLRQEKNFVMIKLALKGLPPGEHGIHVHQNAKCDPPDFKSAGGHFNPDQKKHGINNPEGHHNGDIPANLTVKADGTDNVSVKVPGISLDSTSPNSVFANGGTSLVIHAKADDMLTDPSGNSGDRIACGVIMQP</sequence>
<comment type="similarity">
    <text evidence="1 2">Belongs to the Cu-Zn superoxide dismutase family.</text>
</comment>
<evidence type="ECO:0000256" key="1">
    <source>
        <dbReference type="ARBA" id="ARBA00010457"/>
    </source>
</evidence>
<dbReference type="PROSITE" id="PS00332">
    <property type="entry name" value="SOD_CU_ZN_2"/>
    <property type="match status" value="1"/>
</dbReference>
<feature type="chain" id="PRO_5016284336" description="Superoxide dismutase [Cu-Zn]" evidence="3">
    <location>
        <begin position="26"/>
        <end position="179"/>
    </location>
</feature>
<dbReference type="CDD" id="cd00305">
    <property type="entry name" value="Cu-Zn_Superoxide_Dismutase"/>
    <property type="match status" value="1"/>
</dbReference>
<accession>A0A2Z5FXE6</accession>
<feature type="domain" description="Superoxide dismutase copper/zinc binding" evidence="4">
    <location>
        <begin position="44"/>
        <end position="176"/>
    </location>
</feature>
<evidence type="ECO:0000256" key="2">
    <source>
        <dbReference type="RuleBase" id="RU000393"/>
    </source>
</evidence>
<evidence type="ECO:0000313" key="6">
    <source>
        <dbReference type="Proteomes" id="UP000253606"/>
    </source>
</evidence>
<reference evidence="5 6" key="1">
    <citation type="journal article" date="2018" name="Front. Microbiol.">
        <title>Hydrolytic Capabilities as a Key to Environmental Success: Chitinolytic and Cellulolytic Acidobacteria From Acidic Sub-arctic Soils and Boreal Peatlands.</title>
        <authorList>
            <person name="Belova S.E."/>
            <person name="Ravin N.V."/>
            <person name="Pankratov T.A."/>
            <person name="Rakitin A.L."/>
            <person name="Ivanova A.A."/>
            <person name="Beletsky A.V."/>
            <person name="Mardanov A.V."/>
            <person name="Sinninghe Damste J.S."/>
            <person name="Dedysh S.N."/>
        </authorList>
    </citation>
    <scope>NUCLEOTIDE SEQUENCE [LARGE SCALE GENOMIC DNA]</scope>
    <source>
        <strain evidence="5 6">SBC82</strain>
    </source>
</reference>
<comment type="function">
    <text evidence="2">Destroys radicals which are normally produced within the cells and which are toxic to biological systems.</text>
</comment>
<dbReference type="PANTHER" id="PTHR10003">
    <property type="entry name" value="SUPEROXIDE DISMUTASE CU-ZN -RELATED"/>
    <property type="match status" value="1"/>
</dbReference>
<organism evidence="5 6">
    <name type="scientific">Acidisarcina polymorpha</name>
    <dbReference type="NCBI Taxonomy" id="2211140"/>
    <lineage>
        <taxon>Bacteria</taxon>
        <taxon>Pseudomonadati</taxon>
        <taxon>Acidobacteriota</taxon>
        <taxon>Terriglobia</taxon>
        <taxon>Terriglobales</taxon>
        <taxon>Acidobacteriaceae</taxon>
        <taxon>Acidisarcina</taxon>
    </lineage>
</organism>
<dbReference type="InterPro" id="IPR036423">
    <property type="entry name" value="SOD-like_Cu/Zn_dom_sf"/>
</dbReference>
<dbReference type="InterPro" id="IPR018152">
    <property type="entry name" value="SOD_Cu/Zn_BS"/>
</dbReference>
<dbReference type="OrthoDB" id="9792957at2"/>
<dbReference type="GO" id="GO:0005507">
    <property type="term" value="F:copper ion binding"/>
    <property type="evidence" value="ECO:0007669"/>
    <property type="project" value="InterPro"/>
</dbReference>
<keyword evidence="3" id="KW-0732">Signal</keyword>
<gene>
    <name evidence="5" type="ORF">ACPOL_1713</name>
</gene>
<dbReference type="GO" id="GO:0004784">
    <property type="term" value="F:superoxide dismutase activity"/>
    <property type="evidence" value="ECO:0007669"/>
    <property type="project" value="UniProtKB-EC"/>
</dbReference>